<dbReference type="AlphaFoldDB" id="A0A197K5F4"/>
<keyword evidence="1" id="KW-0472">Membrane</keyword>
<dbReference type="STRING" id="1314771.A0A197K5F4"/>
<reference evidence="2 3" key="1">
    <citation type="submission" date="2016-05" db="EMBL/GenBank/DDBJ databases">
        <title>Genome sequencing reveals origins of a unique bacterial endosymbiosis in the earliest lineages of terrestrial Fungi.</title>
        <authorList>
            <consortium name="DOE Joint Genome Institute"/>
            <person name="Uehling J."/>
            <person name="Gryganskyi A."/>
            <person name="Hameed K."/>
            <person name="Tschaplinski T."/>
            <person name="Misztal P."/>
            <person name="Wu S."/>
            <person name="Desiro A."/>
            <person name="Vande Pol N."/>
            <person name="Du Z.-Y."/>
            <person name="Zienkiewicz A."/>
            <person name="Zienkiewicz K."/>
            <person name="Morin E."/>
            <person name="Tisserant E."/>
            <person name="Splivallo R."/>
            <person name="Hainaut M."/>
            <person name="Henrissat B."/>
            <person name="Ohm R."/>
            <person name="Kuo A."/>
            <person name="Yan J."/>
            <person name="Lipzen A."/>
            <person name="Nolan M."/>
            <person name="Labutti K."/>
            <person name="Barry K."/>
            <person name="Goldstein A."/>
            <person name="Labbe J."/>
            <person name="Schadt C."/>
            <person name="Tuskan G."/>
            <person name="Grigoriev I."/>
            <person name="Martin F."/>
            <person name="Vilgalys R."/>
            <person name="Bonito G."/>
        </authorList>
    </citation>
    <scope>NUCLEOTIDE SEQUENCE [LARGE SCALE GENOMIC DNA]</scope>
    <source>
        <strain evidence="2 3">AG-77</strain>
    </source>
</reference>
<proteinExistence type="predicted"/>
<keyword evidence="1" id="KW-0812">Transmembrane</keyword>
<keyword evidence="3" id="KW-1185">Reference proteome</keyword>
<evidence type="ECO:0000313" key="2">
    <source>
        <dbReference type="EMBL" id="OAQ31926.1"/>
    </source>
</evidence>
<dbReference type="Proteomes" id="UP000078512">
    <property type="component" value="Unassembled WGS sequence"/>
</dbReference>
<evidence type="ECO:0000313" key="3">
    <source>
        <dbReference type="Proteomes" id="UP000078512"/>
    </source>
</evidence>
<dbReference type="EMBL" id="KV442027">
    <property type="protein sequence ID" value="OAQ31926.1"/>
    <property type="molecule type" value="Genomic_DNA"/>
</dbReference>
<evidence type="ECO:0000256" key="1">
    <source>
        <dbReference type="SAM" id="Phobius"/>
    </source>
</evidence>
<feature type="transmembrane region" description="Helical" evidence="1">
    <location>
        <begin position="46"/>
        <end position="68"/>
    </location>
</feature>
<organism evidence="2 3">
    <name type="scientific">Linnemannia elongata AG-77</name>
    <dbReference type="NCBI Taxonomy" id="1314771"/>
    <lineage>
        <taxon>Eukaryota</taxon>
        <taxon>Fungi</taxon>
        <taxon>Fungi incertae sedis</taxon>
        <taxon>Mucoromycota</taxon>
        <taxon>Mortierellomycotina</taxon>
        <taxon>Mortierellomycetes</taxon>
        <taxon>Mortierellales</taxon>
        <taxon>Mortierellaceae</taxon>
        <taxon>Linnemannia</taxon>
    </lineage>
</organism>
<dbReference type="OrthoDB" id="2371309at2759"/>
<name>A0A197K5F4_9FUNG</name>
<sequence length="188" mass="21262">MWCNNCCLCFPVRGGAMWLGGLVIVINGIGGILLFLWGPYFFSSTMALIFGGFSALQAATAGIAFLGLCNWSYMMTRMFVFVEWLVAFLGIARIGMMAYQLQANKDWISSECWGAVNDKGYTPMGTAAAFYCNTPIPTFIKLFIVGLVIDFVLNLYMYFVVWRFYVRMRLYPFQKGVALTYEQGLYEI</sequence>
<protein>
    <submittedName>
        <fullName evidence="2">Uncharacterized protein</fullName>
    </submittedName>
</protein>
<feature type="transmembrane region" description="Helical" evidence="1">
    <location>
        <begin position="143"/>
        <end position="165"/>
    </location>
</feature>
<accession>A0A197K5F4</accession>
<keyword evidence="1" id="KW-1133">Transmembrane helix</keyword>
<gene>
    <name evidence="2" type="ORF">K457DRAFT_108679</name>
</gene>
<feature type="transmembrane region" description="Helical" evidence="1">
    <location>
        <begin position="18"/>
        <end position="40"/>
    </location>
</feature>
<feature type="transmembrane region" description="Helical" evidence="1">
    <location>
        <begin position="80"/>
        <end position="101"/>
    </location>
</feature>